<evidence type="ECO:0000256" key="3">
    <source>
        <dbReference type="ARBA" id="ARBA00023163"/>
    </source>
</evidence>
<keyword evidence="1" id="KW-0805">Transcription regulation</keyword>
<evidence type="ECO:0000313" key="5">
    <source>
        <dbReference type="EMBL" id="ODM09066.1"/>
    </source>
</evidence>
<dbReference type="RefSeq" id="WP_069151249.1">
    <property type="nucleotide sequence ID" value="NZ_DAWDRA010000185.1"/>
</dbReference>
<dbReference type="Gene3D" id="1.10.10.60">
    <property type="entry name" value="Homeodomain-like"/>
    <property type="match status" value="2"/>
</dbReference>
<dbReference type="GO" id="GO:0003700">
    <property type="term" value="F:DNA-binding transcription factor activity"/>
    <property type="evidence" value="ECO:0007669"/>
    <property type="project" value="InterPro"/>
</dbReference>
<comment type="caution">
    <text evidence="5">The sequence shown here is derived from an EMBL/GenBank/DDBJ whole genome shotgun (WGS) entry which is preliminary data.</text>
</comment>
<dbReference type="PROSITE" id="PS01124">
    <property type="entry name" value="HTH_ARAC_FAMILY_2"/>
    <property type="match status" value="1"/>
</dbReference>
<dbReference type="EMBL" id="MCGH01000001">
    <property type="protein sequence ID" value="ODM09066.1"/>
    <property type="molecule type" value="Genomic_DNA"/>
</dbReference>
<dbReference type="SMART" id="SM00342">
    <property type="entry name" value="HTH_ARAC"/>
    <property type="match status" value="1"/>
</dbReference>
<evidence type="ECO:0000313" key="6">
    <source>
        <dbReference type="Proteomes" id="UP000094067"/>
    </source>
</evidence>
<dbReference type="Pfam" id="PF12833">
    <property type="entry name" value="HTH_18"/>
    <property type="match status" value="1"/>
</dbReference>
<sequence>MTPGNKNLPITYREYKFAEEFPILLMEGKSTSPQIDFIHFHNCIEIAFCRKGTMTWNLENRIFSLTPGNICFLPPFFTHGSFFPVPPEAAPKETVPKETTPKEVAPKKAALKVTVSEANISPGIDTMEDAPDTDVSCVYLFFNPEQLLAPFYPNGLPREFTWYQYTDFPKILPAALFPEQVKLIRMIIQELQEKKEHYRQSVRGMVETLLILLYRQHLDCPVFGGTVSALPQLFPAVSFLDTEYASELDTAHLAHLCGLSQRQFLLYFQECFSQTPLQYLRTVRIQKACRLLTSTETGILDIALQTGFHSLSSFNRYFHKIVGSNPQAFRNDRRVIVKKDPRYAPYHAE</sequence>
<dbReference type="GO" id="GO:0043565">
    <property type="term" value="F:sequence-specific DNA binding"/>
    <property type="evidence" value="ECO:0007669"/>
    <property type="project" value="InterPro"/>
</dbReference>
<dbReference type="SUPFAM" id="SSF46689">
    <property type="entry name" value="Homeodomain-like"/>
    <property type="match status" value="2"/>
</dbReference>
<dbReference type="InterPro" id="IPR018060">
    <property type="entry name" value="HTH_AraC"/>
</dbReference>
<protein>
    <submittedName>
        <fullName evidence="5">Melibiose operon regulatory protein</fullName>
    </submittedName>
</protein>
<evidence type="ECO:0000256" key="1">
    <source>
        <dbReference type="ARBA" id="ARBA00023015"/>
    </source>
</evidence>
<evidence type="ECO:0000256" key="2">
    <source>
        <dbReference type="ARBA" id="ARBA00023125"/>
    </source>
</evidence>
<dbReference type="PATRIC" id="fig|1432052.4.peg.786"/>
<accession>A0A1E3ALT0</accession>
<organism evidence="5 6">
    <name type="scientific">Eisenbergiella tayi</name>
    <dbReference type="NCBI Taxonomy" id="1432052"/>
    <lineage>
        <taxon>Bacteria</taxon>
        <taxon>Bacillati</taxon>
        <taxon>Bacillota</taxon>
        <taxon>Clostridia</taxon>
        <taxon>Lachnospirales</taxon>
        <taxon>Lachnospiraceae</taxon>
        <taxon>Eisenbergiella</taxon>
    </lineage>
</organism>
<dbReference type="PANTHER" id="PTHR43280">
    <property type="entry name" value="ARAC-FAMILY TRANSCRIPTIONAL REGULATOR"/>
    <property type="match status" value="1"/>
</dbReference>
<dbReference type="AlphaFoldDB" id="A0A1E3ALT0"/>
<proteinExistence type="predicted"/>
<dbReference type="SUPFAM" id="SSF51215">
    <property type="entry name" value="Regulatory protein AraC"/>
    <property type="match status" value="1"/>
</dbReference>
<gene>
    <name evidence="5" type="primary">melR_1</name>
    <name evidence="5" type="ORF">BEI61_00695</name>
</gene>
<keyword evidence="3" id="KW-0804">Transcription</keyword>
<dbReference type="InterPro" id="IPR037923">
    <property type="entry name" value="HTH-like"/>
</dbReference>
<reference evidence="5 6" key="1">
    <citation type="submission" date="2016-07" db="EMBL/GenBank/DDBJ databases">
        <title>Characterization of isolates of Eisenbergiella tayi derived from blood cultures, using whole genome sequencing.</title>
        <authorList>
            <person name="Burdz T."/>
            <person name="Wiebe D."/>
            <person name="Huynh C."/>
            <person name="Bernard K."/>
        </authorList>
    </citation>
    <scope>NUCLEOTIDE SEQUENCE [LARGE SCALE GENOMIC DNA]</scope>
    <source>
        <strain evidence="5 6">NML 110608</strain>
    </source>
</reference>
<feature type="domain" description="HTH araC/xylS-type" evidence="4">
    <location>
        <begin position="234"/>
        <end position="332"/>
    </location>
</feature>
<name>A0A1E3ALT0_9FIRM</name>
<dbReference type="InterPro" id="IPR009057">
    <property type="entry name" value="Homeodomain-like_sf"/>
</dbReference>
<keyword evidence="2" id="KW-0238">DNA-binding</keyword>
<dbReference type="PANTHER" id="PTHR43280:SF28">
    <property type="entry name" value="HTH-TYPE TRANSCRIPTIONAL ACTIVATOR RHAS"/>
    <property type="match status" value="1"/>
</dbReference>
<evidence type="ECO:0000259" key="4">
    <source>
        <dbReference type="PROSITE" id="PS01124"/>
    </source>
</evidence>
<dbReference type="Proteomes" id="UP000094067">
    <property type="component" value="Unassembled WGS sequence"/>
</dbReference>